<protein>
    <submittedName>
        <fullName evidence="1">Type I phosphodiesterase/nucleotide pyrophosphatase</fullName>
    </submittedName>
</protein>
<dbReference type="OrthoDB" id="8580666at2"/>
<proteinExistence type="predicted"/>
<organism evidence="1 2">
    <name type="scientific">Aquitalea magnusonii</name>
    <dbReference type="NCBI Taxonomy" id="332411"/>
    <lineage>
        <taxon>Bacteria</taxon>
        <taxon>Pseudomonadati</taxon>
        <taxon>Pseudomonadota</taxon>
        <taxon>Betaproteobacteria</taxon>
        <taxon>Neisseriales</taxon>
        <taxon>Chromobacteriaceae</taxon>
        <taxon>Aquitalea</taxon>
    </lineage>
</organism>
<dbReference type="GO" id="GO:0016787">
    <property type="term" value="F:hydrolase activity"/>
    <property type="evidence" value="ECO:0007669"/>
    <property type="project" value="UniProtKB-ARBA"/>
</dbReference>
<name>A0A318JIZ5_9NEIS</name>
<reference evidence="1 2" key="1">
    <citation type="submission" date="2018-05" db="EMBL/GenBank/DDBJ databases">
        <title>Genomic Encyclopedia of Type Strains, Phase IV (KMG-IV): sequencing the most valuable type-strain genomes for metagenomic binning, comparative biology and taxonomic classification.</title>
        <authorList>
            <person name="Goeker M."/>
        </authorList>
    </citation>
    <scope>NUCLEOTIDE SEQUENCE [LARGE SCALE GENOMIC DNA]</scope>
    <source>
        <strain evidence="1 2">DSM 25134</strain>
    </source>
</reference>
<dbReference type="AlphaFoldDB" id="A0A318JIZ5"/>
<dbReference type="SUPFAM" id="SSF53649">
    <property type="entry name" value="Alkaline phosphatase-like"/>
    <property type="match status" value="1"/>
</dbReference>
<gene>
    <name evidence="1" type="ORF">DFR38_10169</name>
</gene>
<dbReference type="InterPro" id="IPR017850">
    <property type="entry name" value="Alkaline_phosphatase_core_sf"/>
</dbReference>
<sequence>MRNKVILVVVDGLGWQAGHDGMGYLQGLCEAGLASLHQLRCELPSLSRPLYECILTGVPPIASGVVHNDVVRLSTEQSIFSLARAAGLRTAAAAYHWISELYNRAPYDAVRDRLTDDASLPIQHGLFYHLDHYPDDHLYIDGELLRRRHDPDFLLIHPMGVDDAGHRFGGDSMEYRNAARYHDKLLSQYLPQWLAEDYQVLVTSDHGMNADRSHGGVLPEERLVPLYLLGSRFCHDSTARVRQVELCGLMASLLGIAHDKPDNPAVLRQPD</sequence>
<dbReference type="Gene3D" id="3.40.720.10">
    <property type="entry name" value="Alkaline Phosphatase, subunit A"/>
    <property type="match status" value="1"/>
</dbReference>
<evidence type="ECO:0000313" key="2">
    <source>
        <dbReference type="Proteomes" id="UP000248395"/>
    </source>
</evidence>
<dbReference type="PANTHER" id="PTHR10151:SF120">
    <property type="entry name" value="BIS(5'-ADENOSYL)-TRIPHOSPHATASE"/>
    <property type="match status" value="1"/>
</dbReference>
<dbReference type="RefSeq" id="WP_059286667.1">
    <property type="nucleotide sequence ID" value="NZ_LNQU01000099.1"/>
</dbReference>
<comment type="caution">
    <text evidence="1">The sequence shown here is derived from an EMBL/GenBank/DDBJ whole genome shotgun (WGS) entry which is preliminary data.</text>
</comment>
<dbReference type="InterPro" id="IPR002591">
    <property type="entry name" value="Phosphodiest/P_Trfase"/>
</dbReference>
<evidence type="ECO:0000313" key="1">
    <source>
        <dbReference type="EMBL" id="PXX51012.1"/>
    </source>
</evidence>
<dbReference type="Proteomes" id="UP000248395">
    <property type="component" value="Unassembled WGS sequence"/>
</dbReference>
<keyword evidence="2" id="KW-1185">Reference proteome</keyword>
<dbReference type="EMBL" id="QJKC01000001">
    <property type="protein sequence ID" value="PXX51012.1"/>
    <property type="molecule type" value="Genomic_DNA"/>
</dbReference>
<dbReference type="PANTHER" id="PTHR10151">
    <property type="entry name" value="ECTONUCLEOTIDE PYROPHOSPHATASE/PHOSPHODIESTERASE"/>
    <property type="match status" value="1"/>
</dbReference>
<accession>A0A318JIZ5</accession>
<dbReference type="Pfam" id="PF01663">
    <property type="entry name" value="Phosphodiest"/>
    <property type="match status" value="1"/>
</dbReference>